<keyword evidence="1" id="KW-0812">Transmembrane</keyword>
<dbReference type="EMBL" id="PVWG01000068">
    <property type="protein sequence ID" value="PSB15143.1"/>
    <property type="molecule type" value="Genomic_DNA"/>
</dbReference>
<dbReference type="STRING" id="1920490.GCA_001895925_03268"/>
<accession>A0A2T1D3Q5</accession>
<feature type="transmembrane region" description="Helical" evidence="1">
    <location>
        <begin position="14"/>
        <end position="35"/>
    </location>
</feature>
<keyword evidence="1" id="KW-0472">Membrane</keyword>
<organism evidence="2 3">
    <name type="scientific">Phormidesmis priestleyi ULC007</name>
    <dbReference type="NCBI Taxonomy" id="1920490"/>
    <lineage>
        <taxon>Bacteria</taxon>
        <taxon>Bacillati</taxon>
        <taxon>Cyanobacteriota</taxon>
        <taxon>Cyanophyceae</taxon>
        <taxon>Leptolyngbyales</taxon>
        <taxon>Leptolyngbyaceae</taxon>
        <taxon>Phormidesmis</taxon>
    </lineage>
</organism>
<evidence type="ECO:0000313" key="2">
    <source>
        <dbReference type="EMBL" id="PSB15143.1"/>
    </source>
</evidence>
<evidence type="ECO:0000313" key="3">
    <source>
        <dbReference type="Proteomes" id="UP000238634"/>
    </source>
</evidence>
<comment type="caution">
    <text evidence="2">The sequence shown here is derived from an EMBL/GenBank/DDBJ whole genome shotgun (WGS) entry which is preliminary data.</text>
</comment>
<dbReference type="Proteomes" id="UP000238634">
    <property type="component" value="Unassembled WGS sequence"/>
</dbReference>
<protein>
    <submittedName>
        <fullName evidence="2">Uncharacterized protein</fullName>
    </submittedName>
</protein>
<keyword evidence="3" id="KW-1185">Reference proteome</keyword>
<sequence length="116" mass="12959">MNHFSFDELQRKDLFIALGLWVTVEFVSFVFFPAVALIDPGDRLKTWFLISVPLGLGGALLISASSRFVAMSHDRSAGNTKTLFLFLGQFGGWIGLLGILFPFFMVCSEFFSNLKI</sequence>
<dbReference type="AlphaFoldDB" id="A0A2T1D3Q5"/>
<keyword evidence="1" id="KW-1133">Transmembrane helix</keyword>
<reference evidence="2 3" key="1">
    <citation type="submission" date="2018-02" db="EMBL/GenBank/DDBJ databases">
        <authorList>
            <person name="Cohen D.B."/>
            <person name="Kent A.D."/>
        </authorList>
    </citation>
    <scope>NUCLEOTIDE SEQUENCE [LARGE SCALE GENOMIC DNA]</scope>
    <source>
        <strain evidence="2 3">ULC007</strain>
    </source>
</reference>
<feature type="transmembrane region" description="Helical" evidence="1">
    <location>
        <begin position="47"/>
        <end position="70"/>
    </location>
</feature>
<reference evidence="2 3" key="2">
    <citation type="submission" date="2018-03" db="EMBL/GenBank/DDBJ databases">
        <title>The ancient ancestry and fast evolution of plastids.</title>
        <authorList>
            <person name="Moore K.R."/>
            <person name="Magnabosco C."/>
            <person name="Momper L."/>
            <person name="Gold D.A."/>
            <person name="Bosak T."/>
            <person name="Fournier G.P."/>
        </authorList>
    </citation>
    <scope>NUCLEOTIDE SEQUENCE [LARGE SCALE GENOMIC DNA]</scope>
    <source>
        <strain evidence="2 3">ULC007</strain>
    </source>
</reference>
<evidence type="ECO:0000256" key="1">
    <source>
        <dbReference type="SAM" id="Phobius"/>
    </source>
</evidence>
<dbReference type="RefSeq" id="WP_073075192.1">
    <property type="nucleotide sequence ID" value="NZ_MPPI01000065.1"/>
</dbReference>
<dbReference type="OrthoDB" id="530987at2"/>
<name>A0A2T1D3Q5_9CYAN</name>
<gene>
    <name evidence="2" type="ORF">C7B65_25115</name>
</gene>
<proteinExistence type="predicted"/>
<feature type="transmembrane region" description="Helical" evidence="1">
    <location>
        <begin position="82"/>
        <end position="105"/>
    </location>
</feature>